<gene>
    <name evidence="2" type="ORF">SADUNF_Sadunf07G0068400</name>
</gene>
<dbReference type="AlphaFoldDB" id="A0A835K000"/>
<feature type="compositionally biased region" description="Basic and acidic residues" evidence="1">
    <location>
        <begin position="29"/>
        <end position="38"/>
    </location>
</feature>
<dbReference type="EMBL" id="JADGMS010000007">
    <property type="protein sequence ID" value="KAF9678753.1"/>
    <property type="molecule type" value="Genomic_DNA"/>
</dbReference>
<organism evidence="2 3">
    <name type="scientific">Salix dunnii</name>
    <dbReference type="NCBI Taxonomy" id="1413687"/>
    <lineage>
        <taxon>Eukaryota</taxon>
        <taxon>Viridiplantae</taxon>
        <taxon>Streptophyta</taxon>
        <taxon>Embryophyta</taxon>
        <taxon>Tracheophyta</taxon>
        <taxon>Spermatophyta</taxon>
        <taxon>Magnoliopsida</taxon>
        <taxon>eudicotyledons</taxon>
        <taxon>Gunneridae</taxon>
        <taxon>Pentapetalae</taxon>
        <taxon>rosids</taxon>
        <taxon>fabids</taxon>
        <taxon>Malpighiales</taxon>
        <taxon>Salicaceae</taxon>
        <taxon>Saliceae</taxon>
        <taxon>Salix</taxon>
    </lineage>
</organism>
<reference evidence="2 3" key="1">
    <citation type="submission" date="2020-10" db="EMBL/GenBank/DDBJ databases">
        <title>Plant Genome Project.</title>
        <authorList>
            <person name="Zhang R.-G."/>
        </authorList>
    </citation>
    <scope>NUCLEOTIDE SEQUENCE [LARGE SCALE GENOMIC DNA]</scope>
    <source>
        <strain evidence="2">FAFU-HL-1</strain>
        <tissue evidence="2">Leaf</tissue>
    </source>
</reference>
<evidence type="ECO:0000313" key="3">
    <source>
        <dbReference type="Proteomes" id="UP000657918"/>
    </source>
</evidence>
<proteinExistence type="predicted"/>
<protein>
    <submittedName>
        <fullName evidence="2">Uncharacterized protein</fullName>
    </submittedName>
</protein>
<evidence type="ECO:0000313" key="2">
    <source>
        <dbReference type="EMBL" id="KAF9678753.1"/>
    </source>
</evidence>
<name>A0A835K000_9ROSI</name>
<feature type="compositionally biased region" description="Basic and acidic residues" evidence="1">
    <location>
        <begin position="1"/>
        <end position="15"/>
    </location>
</feature>
<dbReference type="Proteomes" id="UP000657918">
    <property type="component" value="Unassembled WGS sequence"/>
</dbReference>
<accession>A0A835K000</accession>
<evidence type="ECO:0000256" key="1">
    <source>
        <dbReference type="SAM" id="MobiDB-lite"/>
    </source>
</evidence>
<feature type="region of interest" description="Disordered" evidence="1">
    <location>
        <begin position="1"/>
        <end position="38"/>
    </location>
</feature>
<sequence length="65" mass="7317">MVTQHIHEDKLDENNPTHLGRVDGTGAGDEARDNHTLTEGDDLTRLMLVVRKKKNGRQKREAKGL</sequence>
<keyword evidence="3" id="KW-1185">Reference proteome</keyword>
<comment type="caution">
    <text evidence="2">The sequence shown here is derived from an EMBL/GenBank/DDBJ whole genome shotgun (WGS) entry which is preliminary data.</text>
</comment>